<evidence type="ECO:0000313" key="1">
    <source>
        <dbReference type="EMBL" id="CAB3745665.1"/>
    </source>
</evidence>
<accession>A0A6J5CXU1</accession>
<sequence>MILWGKEHEARAKALATACRETAADIAGLSVSNEGIQAPACADATLTIWGHGDQTTLAELMDVQMGQLIQNWRTRNSALKTVELVTCNAQHNQDPLAGYAKRVAKFVQRKYSDVVIKALPKGQHADDYSILWASANPPAFFYLTAPSKTTFDNANQLLLRLDTQKNHDVGAIATEMAKARTLAEPNNFTIVSSTLDQLRPMLATIKTD</sequence>
<dbReference type="Proteomes" id="UP000494363">
    <property type="component" value="Unassembled WGS sequence"/>
</dbReference>
<evidence type="ECO:0000313" key="2">
    <source>
        <dbReference type="Proteomes" id="UP000494363"/>
    </source>
</evidence>
<reference evidence="1 2" key="1">
    <citation type="submission" date="2020-04" db="EMBL/GenBank/DDBJ databases">
        <authorList>
            <person name="De Canck E."/>
        </authorList>
    </citation>
    <scope>NUCLEOTIDE SEQUENCE [LARGE SCALE GENOMIC DNA]</scope>
    <source>
        <strain evidence="1 2">LMG 29542</strain>
    </source>
</reference>
<dbReference type="EMBL" id="CADIKH010000001">
    <property type="protein sequence ID" value="CAB3745665.1"/>
    <property type="molecule type" value="Genomic_DNA"/>
</dbReference>
<name>A0A6J5CXU1_9BURK</name>
<dbReference type="AlphaFoldDB" id="A0A6J5CXU1"/>
<keyword evidence="2" id="KW-1185">Reference proteome</keyword>
<proteinExistence type="predicted"/>
<organism evidence="1 2">
    <name type="scientific">Paraburkholderia humisilvae</name>
    <dbReference type="NCBI Taxonomy" id="627669"/>
    <lineage>
        <taxon>Bacteria</taxon>
        <taxon>Pseudomonadati</taxon>
        <taxon>Pseudomonadota</taxon>
        <taxon>Betaproteobacteria</taxon>
        <taxon>Burkholderiales</taxon>
        <taxon>Burkholderiaceae</taxon>
        <taxon>Paraburkholderia</taxon>
    </lineage>
</organism>
<dbReference type="RefSeq" id="WP_175223956.1">
    <property type="nucleotide sequence ID" value="NZ_CADIKH010000001.1"/>
</dbReference>
<gene>
    <name evidence="1" type="ORF">LMG29542_00002</name>
</gene>
<protein>
    <submittedName>
        <fullName evidence="1">Uncharacterized protein</fullName>
    </submittedName>
</protein>